<evidence type="ECO:0000313" key="6">
    <source>
        <dbReference type="EMBL" id="MUF04086.1"/>
    </source>
</evidence>
<dbReference type="EMBL" id="WNNK01000004">
    <property type="protein sequence ID" value="MUF04086.1"/>
    <property type="molecule type" value="Genomic_DNA"/>
</dbReference>
<evidence type="ECO:0000256" key="3">
    <source>
        <dbReference type="ARBA" id="ARBA00022989"/>
    </source>
</evidence>
<keyword evidence="3 5" id="KW-1133">Transmembrane helix</keyword>
<name>A0A6I3WBN5_9PSED</name>
<comment type="subcellular location">
    <subcellularLocation>
        <location evidence="1">Membrane</location>
        <topology evidence="1">Multi-pass membrane protein</topology>
    </subcellularLocation>
</comment>
<keyword evidence="2 5" id="KW-0812">Transmembrane</keyword>
<dbReference type="Proteomes" id="UP000438196">
    <property type="component" value="Unassembled WGS sequence"/>
</dbReference>
<organism evidence="6 7">
    <name type="scientific">Pseudomonas spelaei</name>
    <dbReference type="NCBI Taxonomy" id="1055469"/>
    <lineage>
        <taxon>Bacteria</taxon>
        <taxon>Pseudomonadati</taxon>
        <taxon>Pseudomonadota</taxon>
        <taxon>Gammaproteobacteria</taxon>
        <taxon>Pseudomonadales</taxon>
        <taxon>Pseudomonadaceae</taxon>
        <taxon>Pseudomonas</taxon>
    </lineage>
</organism>
<dbReference type="Pfam" id="PF09685">
    <property type="entry name" value="MamF_MmsF"/>
    <property type="match status" value="1"/>
</dbReference>
<evidence type="ECO:0000256" key="2">
    <source>
        <dbReference type="ARBA" id="ARBA00022692"/>
    </source>
</evidence>
<evidence type="ECO:0000313" key="7">
    <source>
        <dbReference type="Proteomes" id="UP000438196"/>
    </source>
</evidence>
<reference evidence="6 7" key="1">
    <citation type="submission" date="2019-11" db="EMBL/GenBank/DDBJ databases">
        <title>Pseudomonas karstica sp. nov. and Pseudomonas spelaei sp. nov. from karst caves.</title>
        <authorList>
            <person name="Zeman M."/>
        </authorList>
    </citation>
    <scope>NUCLEOTIDE SEQUENCE [LARGE SCALE GENOMIC DNA]</scope>
    <source>
        <strain evidence="6 7">CCM 7893</strain>
    </source>
</reference>
<proteinExistence type="predicted"/>
<comment type="caution">
    <text evidence="6">The sequence shown here is derived from an EMBL/GenBank/DDBJ whole genome shotgun (WGS) entry which is preliminary data.</text>
</comment>
<dbReference type="AlphaFoldDB" id="A0A6I3WBN5"/>
<sequence>MSDSQLPLPTPSQEVRQWAMLCHFAAFLGMWFPFGNLLGPLILWQVKREMDPFIDDQGKEALNFQITVAIASAICYLLMFVLIGFALLAFVLIAALVLTIIGGLKANQGIPYRYPFTWRLVK</sequence>
<accession>A0A6I3WBN5</accession>
<dbReference type="OrthoDB" id="9808930at2"/>
<keyword evidence="4 5" id="KW-0472">Membrane</keyword>
<feature type="transmembrane region" description="Helical" evidence="5">
    <location>
        <begin position="21"/>
        <end position="46"/>
    </location>
</feature>
<dbReference type="RefSeq" id="WP_155582447.1">
    <property type="nucleotide sequence ID" value="NZ_JBHSTH010000013.1"/>
</dbReference>
<evidence type="ECO:0000256" key="4">
    <source>
        <dbReference type="ARBA" id="ARBA00023136"/>
    </source>
</evidence>
<gene>
    <name evidence="6" type="ORF">GNF76_07040</name>
</gene>
<keyword evidence="7" id="KW-1185">Reference proteome</keyword>
<evidence type="ECO:0000256" key="1">
    <source>
        <dbReference type="ARBA" id="ARBA00004141"/>
    </source>
</evidence>
<evidence type="ECO:0000256" key="5">
    <source>
        <dbReference type="SAM" id="Phobius"/>
    </source>
</evidence>
<protein>
    <submittedName>
        <fullName evidence="6">DUF4870 domain-containing protein</fullName>
    </submittedName>
</protein>
<dbReference type="InterPro" id="IPR019109">
    <property type="entry name" value="MamF_MmsF"/>
</dbReference>
<feature type="transmembrane region" description="Helical" evidence="5">
    <location>
        <begin position="66"/>
        <end position="98"/>
    </location>
</feature>